<evidence type="ECO:0000313" key="3">
    <source>
        <dbReference type="Proteomes" id="UP000741013"/>
    </source>
</evidence>
<sequence length="124" mass="13081">MHRYAKLAIAPAALALLLSACGGEDPASQPSGNTDVKADVKIVSCDANAWTQDAVIEVTNSDSGPWKYVVGLTIKDSSGTKSEARFVKNRVEPGQVIKESIPGDTPLRGEVTCAVSEAKRMPPQ</sequence>
<feature type="chain" id="PRO_5046385812" description="Lipoprotein" evidence="1">
    <location>
        <begin position="23"/>
        <end position="124"/>
    </location>
</feature>
<keyword evidence="3" id="KW-1185">Reference proteome</keyword>
<organism evidence="2 3">
    <name type="scientific">Amycolatopsis magusensis</name>
    <dbReference type="NCBI Taxonomy" id="882444"/>
    <lineage>
        <taxon>Bacteria</taxon>
        <taxon>Bacillati</taxon>
        <taxon>Actinomycetota</taxon>
        <taxon>Actinomycetes</taxon>
        <taxon>Pseudonocardiales</taxon>
        <taxon>Pseudonocardiaceae</taxon>
        <taxon>Amycolatopsis</taxon>
    </lineage>
</organism>
<gene>
    <name evidence="2" type="ORF">JOM49_002245</name>
</gene>
<name>A0ABS4PMR2_9PSEU</name>
<dbReference type="EMBL" id="JAGGMS010000001">
    <property type="protein sequence ID" value="MBP2180719.1"/>
    <property type="molecule type" value="Genomic_DNA"/>
</dbReference>
<dbReference type="Proteomes" id="UP000741013">
    <property type="component" value="Unassembled WGS sequence"/>
</dbReference>
<comment type="caution">
    <text evidence="2">The sequence shown here is derived from an EMBL/GenBank/DDBJ whole genome shotgun (WGS) entry which is preliminary data.</text>
</comment>
<dbReference type="PROSITE" id="PS51257">
    <property type="entry name" value="PROKAR_LIPOPROTEIN"/>
    <property type="match status" value="1"/>
</dbReference>
<protein>
    <recommendedName>
        <fullName evidence="4">Lipoprotein</fullName>
    </recommendedName>
</protein>
<evidence type="ECO:0000256" key="1">
    <source>
        <dbReference type="SAM" id="SignalP"/>
    </source>
</evidence>
<keyword evidence="1" id="KW-0732">Signal</keyword>
<dbReference type="RefSeq" id="WP_209664229.1">
    <property type="nucleotide sequence ID" value="NZ_JAGGMS010000001.1"/>
</dbReference>
<evidence type="ECO:0000313" key="2">
    <source>
        <dbReference type="EMBL" id="MBP2180719.1"/>
    </source>
</evidence>
<reference evidence="2 3" key="1">
    <citation type="submission" date="2021-03" db="EMBL/GenBank/DDBJ databases">
        <title>Sequencing the genomes of 1000 actinobacteria strains.</title>
        <authorList>
            <person name="Klenk H.-P."/>
        </authorList>
    </citation>
    <scope>NUCLEOTIDE SEQUENCE [LARGE SCALE GENOMIC DNA]</scope>
    <source>
        <strain evidence="2 3">DSM 45510</strain>
    </source>
</reference>
<accession>A0ABS4PMR2</accession>
<feature type="signal peptide" evidence="1">
    <location>
        <begin position="1"/>
        <end position="22"/>
    </location>
</feature>
<evidence type="ECO:0008006" key="4">
    <source>
        <dbReference type="Google" id="ProtNLM"/>
    </source>
</evidence>
<proteinExistence type="predicted"/>